<dbReference type="AlphaFoldDB" id="A0AAV7UHV6"/>
<keyword evidence="3" id="KW-1185">Reference proteome</keyword>
<comment type="caution">
    <text evidence="2">The sequence shown here is derived from an EMBL/GenBank/DDBJ whole genome shotgun (WGS) entry which is preliminary data.</text>
</comment>
<organism evidence="2 3">
    <name type="scientific">Pleurodeles waltl</name>
    <name type="common">Iberian ribbed newt</name>
    <dbReference type="NCBI Taxonomy" id="8319"/>
    <lineage>
        <taxon>Eukaryota</taxon>
        <taxon>Metazoa</taxon>
        <taxon>Chordata</taxon>
        <taxon>Craniata</taxon>
        <taxon>Vertebrata</taxon>
        <taxon>Euteleostomi</taxon>
        <taxon>Amphibia</taxon>
        <taxon>Batrachia</taxon>
        <taxon>Caudata</taxon>
        <taxon>Salamandroidea</taxon>
        <taxon>Salamandridae</taxon>
        <taxon>Pleurodelinae</taxon>
        <taxon>Pleurodeles</taxon>
    </lineage>
</organism>
<name>A0AAV7UHV6_PLEWA</name>
<proteinExistence type="predicted"/>
<gene>
    <name evidence="2" type="ORF">NDU88_005113</name>
</gene>
<protein>
    <submittedName>
        <fullName evidence="2">Uncharacterized protein</fullName>
    </submittedName>
</protein>
<dbReference type="EMBL" id="JANPWB010000005">
    <property type="protein sequence ID" value="KAJ1188352.1"/>
    <property type="molecule type" value="Genomic_DNA"/>
</dbReference>
<reference evidence="2" key="1">
    <citation type="journal article" date="2022" name="bioRxiv">
        <title>Sequencing and chromosome-scale assembly of the giantPleurodeles waltlgenome.</title>
        <authorList>
            <person name="Brown T."/>
            <person name="Elewa A."/>
            <person name="Iarovenko S."/>
            <person name="Subramanian E."/>
            <person name="Araus A.J."/>
            <person name="Petzold A."/>
            <person name="Susuki M."/>
            <person name="Suzuki K.-i.T."/>
            <person name="Hayashi T."/>
            <person name="Toyoda A."/>
            <person name="Oliveira C."/>
            <person name="Osipova E."/>
            <person name="Leigh N.D."/>
            <person name="Simon A."/>
            <person name="Yun M.H."/>
        </authorList>
    </citation>
    <scope>NUCLEOTIDE SEQUENCE</scope>
    <source>
        <strain evidence="2">20211129_DDA</strain>
        <tissue evidence="2">Liver</tissue>
    </source>
</reference>
<sequence length="111" mass="12316">MSFSGNTVAQSEHAKDAFSGPGEGRGCVPVTALKRSHLGEVEWHTRIITPPQQQPEDEDRLLHDVGQEEASGVEVPSEYDPNELESTWLDLDEESVEEGEIRDEDEGRGKE</sequence>
<feature type="region of interest" description="Disordered" evidence="1">
    <location>
        <begin position="48"/>
        <end position="111"/>
    </location>
</feature>
<evidence type="ECO:0000313" key="3">
    <source>
        <dbReference type="Proteomes" id="UP001066276"/>
    </source>
</evidence>
<evidence type="ECO:0000256" key="1">
    <source>
        <dbReference type="SAM" id="MobiDB-lite"/>
    </source>
</evidence>
<dbReference type="Proteomes" id="UP001066276">
    <property type="component" value="Chromosome 3_1"/>
</dbReference>
<feature type="compositionally biased region" description="Acidic residues" evidence="1">
    <location>
        <begin position="90"/>
        <end position="104"/>
    </location>
</feature>
<evidence type="ECO:0000313" key="2">
    <source>
        <dbReference type="EMBL" id="KAJ1188352.1"/>
    </source>
</evidence>
<feature type="region of interest" description="Disordered" evidence="1">
    <location>
        <begin position="1"/>
        <end position="27"/>
    </location>
</feature>
<accession>A0AAV7UHV6</accession>
<feature type="compositionally biased region" description="Polar residues" evidence="1">
    <location>
        <begin position="1"/>
        <end position="10"/>
    </location>
</feature>